<dbReference type="PANTHER" id="PTHR34202:SF1">
    <property type="entry name" value="UPF0548 PROTEIN"/>
    <property type="match status" value="1"/>
</dbReference>
<sequence>MTESARRSNYSADRSVSYGSVGATQAADVLVFPPQGFSSSQSEFRLGSGQERFDAASAALMTWGVPRGSRLEVLKIDQADSEGYAGLLFNEFGAPIAPTSDVLDQLYSSDGTPFLSAGTTIELAGVWAPSKISSSYRVIYVVREDRRMGYALGTLDFEPVIGEEYFGVEWREDDSVWAVVRSVTSIAEGRKYAWSAPLIRARQWWLRRHYVRALLPARSV</sequence>
<dbReference type="RefSeq" id="WP_096381258.1">
    <property type="nucleotide sequence ID" value="NZ_AP017457.1"/>
</dbReference>
<gene>
    <name evidence="2" type="ORF">AUMI_16240</name>
</gene>
<feature type="domain" description="DUF1990" evidence="1">
    <location>
        <begin position="18"/>
        <end position="93"/>
    </location>
</feature>
<dbReference type="KEGG" id="amin:AUMI_16240"/>
<dbReference type="Pfam" id="PF09348">
    <property type="entry name" value="DUF1990"/>
    <property type="match status" value="2"/>
</dbReference>
<organism evidence="2 3">
    <name type="scientific">Aurantimicrobium minutum</name>
    <dbReference type="NCBI Taxonomy" id="708131"/>
    <lineage>
        <taxon>Bacteria</taxon>
        <taxon>Bacillati</taxon>
        <taxon>Actinomycetota</taxon>
        <taxon>Actinomycetes</taxon>
        <taxon>Micrococcales</taxon>
        <taxon>Microbacteriaceae</taxon>
        <taxon>Aurantimicrobium</taxon>
    </lineage>
</organism>
<dbReference type="PANTHER" id="PTHR34202">
    <property type="entry name" value="UPF0548 PROTEIN"/>
    <property type="match status" value="1"/>
</dbReference>
<dbReference type="AlphaFoldDB" id="A0A173LVZ8"/>
<protein>
    <recommendedName>
        <fullName evidence="1">DUF1990 domain-containing protein</fullName>
    </recommendedName>
</protein>
<dbReference type="Proteomes" id="UP000243847">
    <property type="component" value="Chromosome sequence1"/>
</dbReference>
<reference evidence="2 3" key="1">
    <citation type="journal article" date="2016" name="Genome Announc.">
        <title>Complete Genome Sequence of Aurantimicrobium minutum Type Strain KNCT, a Planktonic Ultramicrobacterium Isolated from River Water.</title>
        <authorList>
            <person name="Nakai R."/>
            <person name="Fujisawa T."/>
            <person name="Nakamura Y."/>
            <person name="Nishide H."/>
            <person name="Uchiyama I."/>
            <person name="Baba T."/>
            <person name="Toyoda A."/>
            <person name="Fujiyama A."/>
            <person name="Naganuma T."/>
            <person name="Niki H."/>
        </authorList>
    </citation>
    <scope>NUCLEOTIDE SEQUENCE [LARGE SCALE GENOMIC DNA]</scope>
    <source>
        <strain evidence="2 3">KNC</strain>
    </source>
</reference>
<evidence type="ECO:0000313" key="3">
    <source>
        <dbReference type="Proteomes" id="UP000243847"/>
    </source>
</evidence>
<evidence type="ECO:0000313" key="2">
    <source>
        <dbReference type="EMBL" id="BAU99166.1"/>
    </source>
</evidence>
<dbReference type="GeneID" id="80451816"/>
<dbReference type="EMBL" id="AP017457">
    <property type="protein sequence ID" value="BAU99166.1"/>
    <property type="molecule type" value="Genomic_DNA"/>
</dbReference>
<dbReference type="OrthoDB" id="120660at2"/>
<evidence type="ECO:0000259" key="1">
    <source>
        <dbReference type="Pfam" id="PF09348"/>
    </source>
</evidence>
<dbReference type="InterPro" id="IPR018960">
    <property type="entry name" value="DUF1990"/>
</dbReference>
<dbReference type="PIRSF" id="PIRSF010260">
    <property type="entry name" value="UCP010260"/>
    <property type="match status" value="1"/>
</dbReference>
<accession>A0A173LVZ8</accession>
<dbReference type="InterPro" id="IPR014457">
    <property type="entry name" value="UCP010260"/>
</dbReference>
<name>A0A173LVZ8_9MICO</name>
<feature type="domain" description="DUF1990" evidence="1">
    <location>
        <begin position="114"/>
        <end position="213"/>
    </location>
</feature>
<proteinExistence type="predicted"/>